<reference evidence="1 2" key="1">
    <citation type="submission" date="2021-09" db="EMBL/GenBank/DDBJ databases">
        <title>The complete genome sequence of a new microorganism.</title>
        <authorList>
            <person name="Zi Z."/>
        </authorList>
    </citation>
    <scope>NUCLEOTIDE SEQUENCE [LARGE SCALE GENOMIC DNA]</scope>
    <source>
        <strain evidence="1 2">WGZ8</strain>
    </source>
</reference>
<dbReference type="EMBL" id="JAIRBM010000028">
    <property type="protein sequence ID" value="MBZ6079162.1"/>
    <property type="molecule type" value="Genomic_DNA"/>
</dbReference>
<sequence length="99" mass="11205">MPAPCRAVVQALRSRFAVSQDFCADAVQPVTNGCLTEGSDWLCHFVVATEWTEEPAICEPDKHDALLWAPIPALFHDLIPYLRWAIQHIEQRQPDTEYG</sequence>
<dbReference type="SUPFAM" id="SSF55811">
    <property type="entry name" value="Nudix"/>
    <property type="match status" value="1"/>
</dbReference>
<comment type="caution">
    <text evidence="1">The sequence shown here is derived from an EMBL/GenBank/DDBJ whole genome shotgun (WGS) entry which is preliminary data.</text>
</comment>
<dbReference type="InterPro" id="IPR015797">
    <property type="entry name" value="NUDIX_hydrolase-like_dom_sf"/>
</dbReference>
<keyword evidence="2" id="KW-1185">Reference proteome</keyword>
<evidence type="ECO:0000313" key="1">
    <source>
        <dbReference type="EMBL" id="MBZ6079162.1"/>
    </source>
</evidence>
<dbReference type="RefSeq" id="WP_224315967.1">
    <property type="nucleotide sequence ID" value="NZ_JAIRBM010000028.1"/>
</dbReference>
<name>A0ABS7VW20_9HYPH</name>
<proteinExistence type="predicted"/>
<evidence type="ECO:0000313" key="2">
    <source>
        <dbReference type="Proteomes" id="UP000704176"/>
    </source>
</evidence>
<evidence type="ECO:0008006" key="3">
    <source>
        <dbReference type="Google" id="ProtNLM"/>
    </source>
</evidence>
<protein>
    <recommendedName>
        <fullName evidence="3">Nudix hydrolase domain-containing protein</fullName>
    </recommendedName>
</protein>
<dbReference type="Proteomes" id="UP000704176">
    <property type="component" value="Unassembled WGS sequence"/>
</dbReference>
<gene>
    <name evidence="1" type="ORF">K9B37_23185</name>
</gene>
<accession>A0ABS7VW20</accession>
<organism evidence="1 2">
    <name type="scientific">Microvirga puerhi</name>
    <dbReference type="NCBI Taxonomy" id="2876078"/>
    <lineage>
        <taxon>Bacteria</taxon>
        <taxon>Pseudomonadati</taxon>
        <taxon>Pseudomonadota</taxon>
        <taxon>Alphaproteobacteria</taxon>
        <taxon>Hyphomicrobiales</taxon>
        <taxon>Methylobacteriaceae</taxon>
        <taxon>Microvirga</taxon>
    </lineage>
</organism>